<keyword evidence="3 11" id="KW-0479">Metal-binding</keyword>
<dbReference type="KEGG" id="taqu:KDW03_11620"/>
<dbReference type="GO" id="GO:0003909">
    <property type="term" value="F:DNA ligase activity"/>
    <property type="evidence" value="ECO:0007669"/>
    <property type="project" value="TreeGrafter"/>
</dbReference>
<evidence type="ECO:0000256" key="8">
    <source>
        <dbReference type="ARBA" id="ARBA00047746"/>
    </source>
</evidence>
<evidence type="ECO:0000313" key="13">
    <source>
        <dbReference type="Proteomes" id="UP001056539"/>
    </source>
</evidence>
<evidence type="ECO:0000256" key="11">
    <source>
        <dbReference type="PIRSR" id="PIRSR601233-3"/>
    </source>
</evidence>
<keyword evidence="6 10" id="KW-0342">GTP-binding</keyword>
<sequence length="382" mass="43661">MKLRGQFTDADILIRDIDDATRAQIKTLVDCPAFAGNKIIIMPDCHSGKGSVIGFTMKLGDLVIPNIIGVDIGCGIEIYRIKTDHIDFEKLDRFIRHRIPSGFERRNHNPLAGSYEENYYTSKLEKQIEKICNKIGLDPSVAFFSIGTLGGGNHFLEIDQDERGGFWLSLHSGSRHFGLQIAAYHQKRARQWISQHEKGWHFRDLEYLPLGQGGEEYLEDMRVAQKYAEINRRTMTRILLEEFFHQDINETESIKSVHNYIDFDDGIIRKGAIRAHDGERLVVPLNMRDGVVIGRGKGRKDWNLSAPHGAGRRMSRHQAKKQLSLEEFRKSMEGIWSSTVNVHTIDEAPMAYKPSKLILESLSENVDIEQIIKPVYNFKAVE</sequence>
<evidence type="ECO:0000256" key="1">
    <source>
        <dbReference type="ARBA" id="ARBA00012726"/>
    </source>
</evidence>
<dbReference type="GO" id="GO:0005525">
    <property type="term" value="F:GTP binding"/>
    <property type="evidence" value="ECO:0007669"/>
    <property type="project" value="UniProtKB-KW"/>
</dbReference>
<keyword evidence="4 10" id="KW-0547">Nucleotide-binding</keyword>
<dbReference type="GO" id="GO:0042245">
    <property type="term" value="P:RNA repair"/>
    <property type="evidence" value="ECO:0007669"/>
    <property type="project" value="UniProtKB-KW"/>
</dbReference>
<proteinExistence type="predicted"/>
<organism evidence="12 13">
    <name type="scientific">Thermospira aquatica</name>
    <dbReference type="NCBI Taxonomy" id="2828656"/>
    <lineage>
        <taxon>Bacteria</taxon>
        <taxon>Pseudomonadati</taxon>
        <taxon>Spirochaetota</taxon>
        <taxon>Spirochaetia</taxon>
        <taxon>Brevinematales</taxon>
        <taxon>Thermospiraceae</taxon>
        <taxon>Thermospira</taxon>
    </lineage>
</organism>
<comment type="cofactor">
    <cofactor evidence="11">
        <name>Mn(2+)</name>
        <dbReference type="ChEBI" id="CHEBI:29035"/>
    </cofactor>
    <text evidence="11">Binds 2 manganese ions per subunit.</text>
</comment>
<evidence type="ECO:0000256" key="3">
    <source>
        <dbReference type="ARBA" id="ARBA00022723"/>
    </source>
</evidence>
<name>A0AAX3BCS7_9SPIR</name>
<keyword evidence="2" id="KW-0436">Ligase</keyword>
<dbReference type="Proteomes" id="UP001056539">
    <property type="component" value="Chromosome"/>
</dbReference>
<evidence type="ECO:0000256" key="7">
    <source>
        <dbReference type="ARBA" id="ARBA00023211"/>
    </source>
</evidence>
<dbReference type="PANTHER" id="PTHR43749:SF2">
    <property type="entry name" value="RNA-SPLICING LIGASE RTCB"/>
    <property type="match status" value="1"/>
</dbReference>
<evidence type="ECO:0000256" key="5">
    <source>
        <dbReference type="ARBA" id="ARBA00022800"/>
    </source>
</evidence>
<evidence type="ECO:0000256" key="10">
    <source>
        <dbReference type="PIRSR" id="PIRSR601233-2"/>
    </source>
</evidence>
<evidence type="ECO:0000313" key="12">
    <source>
        <dbReference type="EMBL" id="URA10112.1"/>
    </source>
</evidence>
<dbReference type="AlphaFoldDB" id="A0AAX3BCS7"/>
<feature type="binding site" evidence="10">
    <location>
        <begin position="308"/>
        <end position="311"/>
    </location>
    <ligand>
        <name>GMP</name>
        <dbReference type="ChEBI" id="CHEBI:58115"/>
    </ligand>
</feature>
<feature type="binding site" evidence="10">
    <location>
        <begin position="284"/>
        <end position="287"/>
    </location>
    <ligand>
        <name>GMP</name>
        <dbReference type="ChEBI" id="CHEBI:58115"/>
    </ligand>
</feature>
<keyword evidence="7 11" id="KW-0464">Manganese</keyword>
<dbReference type="PANTHER" id="PTHR43749">
    <property type="entry name" value="RNA-SPLICING LIGASE RTCB"/>
    <property type="match status" value="1"/>
</dbReference>
<feature type="active site" description="GMP-histidine intermediate" evidence="9">
    <location>
        <position position="308"/>
    </location>
</feature>
<dbReference type="Gene3D" id="3.90.1860.10">
    <property type="entry name" value="tRNA-splicing ligase RtcB"/>
    <property type="match status" value="1"/>
</dbReference>
<dbReference type="InterPro" id="IPR001233">
    <property type="entry name" value="RtcB"/>
</dbReference>
<dbReference type="GO" id="GO:0170057">
    <property type="term" value="F:RNA ligase (GTP) activity"/>
    <property type="evidence" value="ECO:0007669"/>
    <property type="project" value="UniProtKB-EC"/>
</dbReference>
<feature type="binding site" evidence="10">
    <location>
        <begin position="258"/>
        <end position="259"/>
    </location>
    <ligand>
        <name>GMP</name>
        <dbReference type="ChEBI" id="CHEBI:58115"/>
    </ligand>
</feature>
<dbReference type="EMBL" id="CP073355">
    <property type="protein sequence ID" value="URA10112.1"/>
    <property type="molecule type" value="Genomic_DNA"/>
</dbReference>
<dbReference type="InterPro" id="IPR052915">
    <property type="entry name" value="RtcB-like"/>
</dbReference>
<keyword evidence="5" id="KW-0692">RNA repair</keyword>
<feature type="binding site" evidence="10">
    <location>
        <begin position="153"/>
        <end position="157"/>
    </location>
    <ligand>
        <name>GMP</name>
        <dbReference type="ChEBI" id="CHEBI:58115"/>
    </ligand>
</feature>
<accession>A0AAX3BCS7</accession>
<evidence type="ECO:0000256" key="9">
    <source>
        <dbReference type="PIRSR" id="PIRSR601233-1"/>
    </source>
</evidence>
<dbReference type="GO" id="GO:0006396">
    <property type="term" value="P:RNA processing"/>
    <property type="evidence" value="ECO:0007669"/>
    <property type="project" value="InterPro"/>
</dbReference>
<dbReference type="GO" id="GO:0006281">
    <property type="term" value="P:DNA repair"/>
    <property type="evidence" value="ECO:0007669"/>
    <property type="project" value="TreeGrafter"/>
</dbReference>
<feature type="binding site" evidence="11">
    <location>
        <position position="154"/>
    </location>
    <ligand>
        <name>Mn(2+)</name>
        <dbReference type="ChEBI" id="CHEBI:29035"/>
        <label>1</label>
    </ligand>
</feature>
<feature type="binding site" evidence="11">
    <location>
        <position position="258"/>
    </location>
    <ligand>
        <name>Mn(2+)</name>
        <dbReference type="ChEBI" id="CHEBI:29035"/>
        <label>2</label>
    </ligand>
</feature>
<keyword evidence="13" id="KW-1185">Reference proteome</keyword>
<dbReference type="SUPFAM" id="SSF103365">
    <property type="entry name" value="Hypothetical protein PH1602"/>
    <property type="match status" value="1"/>
</dbReference>
<evidence type="ECO:0000256" key="4">
    <source>
        <dbReference type="ARBA" id="ARBA00022741"/>
    </source>
</evidence>
<protein>
    <recommendedName>
        <fullName evidence="1">3'-phosphate/5'-hydroxy nucleic acid ligase</fullName>
        <ecNumber evidence="1">6.5.1.8</ecNumber>
    </recommendedName>
</protein>
<dbReference type="Pfam" id="PF01139">
    <property type="entry name" value="RtcB"/>
    <property type="match status" value="1"/>
</dbReference>
<reference evidence="12" key="2">
    <citation type="submission" date="2022-06" db="EMBL/GenBank/DDBJ databases">
        <title>Thermospira aquatica gen. nov., sp. nov.</title>
        <authorList>
            <person name="Ben Ali Gam Z."/>
            <person name="Labat M."/>
        </authorList>
    </citation>
    <scope>NUCLEOTIDE SEQUENCE</scope>
    <source>
        <strain evidence="12">F1F22</strain>
    </source>
</reference>
<evidence type="ECO:0000256" key="6">
    <source>
        <dbReference type="ARBA" id="ARBA00023134"/>
    </source>
</evidence>
<dbReference type="RefSeq" id="WP_271435244.1">
    <property type="nucleotide sequence ID" value="NZ_CP073355.1"/>
</dbReference>
<reference evidence="12" key="1">
    <citation type="submission" date="2021-04" db="EMBL/GenBank/DDBJ databases">
        <authorList>
            <person name="Postec A."/>
        </authorList>
    </citation>
    <scope>NUCLEOTIDE SEQUENCE</scope>
    <source>
        <strain evidence="12">F1F22</strain>
    </source>
</reference>
<comment type="catalytic activity">
    <reaction evidence="8">
        <text>a 3'-end 3'-phospho-ribonucleotide-RNA + a 5'-end dephospho-ribonucleoside-RNA + GTP = a ribonucleotidyl-ribonucleotide-RNA + GMP + diphosphate</text>
        <dbReference type="Rhea" id="RHEA:68076"/>
        <dbReference type="Rhea" id="RHEA-COMP:10463"/>
        <dbReference type="Rhea" id="RHEA-COMP:13936"/>
        <dbReference type="Rhea" id="RHEA-COMP:17355"/>
        <dbReference type="ChEBI" id="CHEBI:33019"/>
        <dbReference type="ChEBI" id="CHEBI:37565"/>
        <dbReference type="ChEBI" id="CHEBI:58115"/>
        <dbReference type="ChEBI" id="CHEBI:83062"/>
        <dbReference type="ChEBI" id="CHEBI:138284"/>
        <dbReference type="ChEBI" id="CHEBI:173118"/>
        <dbReference type="EC" id="6.5.1.8"/>
    </reaction>
</comment>
<evidence type="ECO:0000256" key="2">
    <source>
        <dbReference type="ARBA" id="ARBA00022598"/>
    </source>
</evidence>
<dbReference type="EC" id="6.5.1.8" evidence="1"/>
<gene>
    <name evidence="12" type="ORF">KDW03_11620</name>
</gene>
<feature type="binding site" evidence="11">
    <location>
        <position position="71"/>
    </location>
    <ligand>
        <name>Mn(2+)</name>
        <dbReference type="ChEBI" id="CHEBI:29035"/>
        <label>1</label>
    </ligand>
</feature>
<feature type="binding site" evidence="11">
    <location>
        <position position="171"/>
    </location>
    <ligand>
        <name>Mn(2+)</name>
        <dbReference type="ChEBI" id="CHEBI:29035"/>
        <label>2</label>
    </ligand>
</feature>
<dbReference type="GO" id="GO:0030145">
    <property type="term" value="F:manganese ion binding"/>
    <property type="evidence" value="ECO:0007669"/>
    <property type="project" value="TreeGrafter"/>
</dbReference>
<dbReference type="InterPro" id="IPR036025">
    <property type="entry name" value="RtcB-like_sf"/>
</dbReference>